<feature type="domain" description="Pyrroline-5-carboxylate reductase catalytic N-terminal" evidence="3">
    <location>
        <begin position="4"/>
        <end position="92"/>
    </location>
</feature>
<proteinExistence type="predicted"/>
<keyword evidence="5" id="KW-1185">Reference proteome</keyword>
<protein>
    <submittedName>
        <fullName evidence="4">Putative dinucleotide-binding enzyme</fullName>
    </submittedName>
</protein>
<dbReference type="InterPro" id="IPR051267">
    <property type="entry name" value="STEAP_metalloreductase"/>
</dbReference>
<dbReference type="InterPro" id="IPR028939">
    <property type="entry name" value="P5C_Rdtase_cat_N"/>
</dbReference>
<dbReference type="AlphaFoldDB" id="A0A7W7DE56"/>
<dbReference type="GO" id="GO:0016491">
    <property type="term" value="F:oxidoreductase activity"/>
    <property type="evidence" value="ECO:0007669"/>
    <property type="project" value="UniProtKB-KW"/>
</dbReference>
<evidence type="ECO:0000256" key="1">
    <source>
        <dbReference type="ARBA" id="ARBA00023002"/>
    </source>
</evidence>
<gene>
    <name evidence="4" type="ORF">BJ982_006707</name>
</gene>
<reference evidence="4 5" key="1">
    <citation type="submission" date="2020-08" db="EMBL/GenBank/DDBJ databases">
        <title>Sequencing the genomes of 1000 actinobacteria strains.</title>
        <authorList>
            <person name="Klenk H.-P."/>
        </authorList>
    </citation>
    <scope>NUCLEOTIDE SEQUENCE [LARGE SCALE GENOMIC DNA]</scope>
    <source>
        <strain evidence="4 5">DSM 45784</strain>
    </source>
</reference>
<dbReference type="Pfam" id="PF03807">
    <property type="entry name" value="F420_oxidored"/>
    <property type="match status" value="1"/>
</dbReference>
<accession>A0A7W7DE56</accession>
<organism evidence="4 5">
    <name type="scientific">Sphaerisporangium siamense</name>
    <dbReference type="NCBI Taxonomy" id="795645"/>
    <lineage>
        <taxon>Bacteria</taxon>
        <taxon>Bacillati</taxon>
        <taxon>Actinomycetota</taxon>
        <taxon>Actinomycetes</taxon>
        <taxon>Streptosporangiales</taxon>
        <taxon>Streptosporangiaceae</taxon>
        <taxon>Sphaerisporangium</taxon>
    </lineage>
</organism>
<dbReference type="Proteomes" id="UP000542210">
    <property type="component" value="Unassembled WGS sequence"/>
</dbReference>
<evidence type="ECO:0000313" key="4">
    <source>
        <dbReference type="EMBL" id="MBB4705163.1"/>
    </source>
</evidence>
<dbReference type="PANTHER" id="PTHR14239">
    <property type="entry name" value="DUDULIN-RELATED"/>
    <property type="match status" value="1"/>
</dbReference>
<dbReference type="Gene3D" id="3.40.50.720">
    <property type="entry name" value="NAD(P)-binding Rossmann-like Domain"/>
    <property type="match status" value="1"/>
</dbReference>
<comment type="caution">
    <text evidence="4">The sequence shown here is derived from an EMBL/GenBank/DDBJ whole genome shotgun (WGS) entry which is preliminary data.</text>
</comment>
<evidence type="ECO:0000256" key="2">
    <source>
        <dbReference type="SAM" id="MobiDB-lite"/>
    </source>
</evidence>
<dbReference type="EMBL" id="JACHND010000001">
    <property type="protein sequence ID" value="MBB4705163.1"/>
    <property type="molecule type" value="Genomic_DNA"/>
</dbReference>
<keyword evidence="1" id="KW-0560">Oxidoreductase</keyword>
<feature type="region of interest" description="Disordered" evidence="2">
    <location>
        <begin position="199"/>
        <end position="236"/>
    </location>
</feature>
<sequence>MTTLGLIGSGNIGGTLARLAVAAGLDVVLSNSRGPHTLASLVEELGPRARAATPAEAAAAGDWVVVTVPFHAYRQIPAEALAGKVVLDTGNYYPQRDGQIPELDSDQTTTSELVQRHLPESRVVKVFNNIYFKHLAALARPVGAADRSALPIAGDDPAAKAAVTTLLDILGFDTVDAGPLAEGRRFQRDTPAYATLYAKNPDGTSLTPDDPGSPVTAETLRTTLTSVRHHDDTAGD</sequence>
<name>A0A7W7DE56_9ACTN</name>
<dbReference type="SUPFAM" id="SSF51735">
    <property type="entry name" value="NAD(P)-binding Rossmann-fold domains"/>
    <property type="match status" value="1"/>
</dbReference>
<dbReference type="InterPro" id="IPR036291">
    <property type="entry name" value="NAD(P)-bd_dom_sf"/>
</dbReference>
<dbReference type="PANTHER" id="PTHR14239:SF10">
    <property type="entry name" value="REDUCTASE"/>
    <property type="match status" value="1"/>
</dbReference>
<dbReference type="RefSeq" id="WP_184886669.1">
    <property type="nucleotide sequence ID" value="NZ_BOOV01000006.1"/>
</dbReference>
<evidence type="ECO:0000259" key="3">
    <source>
        <dbReference type="Pfam" id="PF03807"/>
    </source>
</evidence>
<evidence type="ECO:0000313" key="5">
    <source>
        <dbReference type="Proteomes" id="UP000542210"/>
    </source>
</evidence>